<organism evidence="2 3">
    <name type="scientific">Nocardioides marinquilinus</name>
    <dbReference type="NCBI Taxonomy" id="1210400"/>
    <lineage>
        <taxon>Bacteria</taxon>
        <taxon>Bacillati</taxon>
        <taxon>Actinomycetota</taxon>
        <taxon>Actinomycetes</taxon>
        <taxon>Propionibacteriales</taxon>
        <taxon>Nocardioidaceae</taxon>
        <taxon>Nocardioides</taxon>
    </lineage>
</organism>
<keyword evidence="1" id="KW-1133">Transmembrane helix</keyword>
<keyword evidence="1" id="KW-0812">Transmembrane</keyword>
<accession>A0ABP9PBG6</accession>
<feature type="transmembrane region" description="Helical" evidence="1">
    <location>
        <begin position="23"/>
        <end position="43"/>
    </location>
</feature>
<gene>
    <name evidence="2" type="ORF">GCM10023340_09700</name>
</gene>
<evidence type="ECO:0000256" key="1">
    <source>
        <dbReference type="SAM" id="Phobius"/>
    </source>
</evidence>
<comment type="caution">
    <text evidence="2">The sequence shown here is derived from an EMBL/GenBank/DDBJ whole genome shotgun (WGS) entry which is preliminary data.</text>
</comment>
<sequence>MSPASVNSDDVAVPVADRGRARMAAALGGLLVLGGVAFLAGAASAGPDEPSWQTGTGYVGEEIVTVESDGWSYGATDSVDTWWDEEGTLHSGGWPSCLTPGPHQVRFVAADLEIDGIRTRPIVAVDCRG</sequence>
<reference evidence="3" key="1">
    <citation type="journal article" date="2019" name="Int. J. Syst. Evol. Microbiol.">
        <title>The Global Catalogue of Microorganisms (GCM) 10K type strain sequencing project: providing services to taxonomists for standard genome sequencing and annotation.</title>
        <authorList>
            <consortium name="The Broad Institute Genomics Platform"/>
            <consortium name="The Broad Institute Genome Sequencing Center for Infectious Disease"/>
            <person name="Wu L."/>
            <person name="Ma J."/>
        </authorList>
    </citation>
    <scope>NUCLEOTIDE SEQUENCE [LARGE SCALE GENOMIC DNA]</scope>
    <source>
        <strain evidence="3">JCM 18459</strain>
    </source>
</reference>
<keyword evidence="3" id="KW-1185">Reference proteome</keyword>
<keyword evidence="1" id="KW-0472">Membrane</keyword>
<proteinExistence type="predicted"/>
<evidence type="ECO:0000313" key="2">
    <source>
        <dbReference type="EMBL" id="GAA5143699.1"/>
    </source>
</evidence>
<dbReference type="Proteomes" id="UP001500221">
    <property type="component" value="Unassembled WGS sequence"/>
</dbReference>
<evidence type="ECO:0000313" key="3">
    <source>
        <dbReference type="Proteomes" id="UP001500221"/>
    </source>
</evidence>
<dbReference type="RefSeq" id="WP_345455094.1">
    <property type="nucleotide sequence ID" value="NZ_BAABKG010000001.1"/>
</dbReference>
<name>A0ABP9PBG6_9ACTN</name>
<protein>
    <submittedName>
        <fullName evidence="2">Uncharacterized protein</fullName>
    </submittedName>
</protein>
<dbReference type="EMBL" id="BAABKG010000001">
    <property type="protein sequence ID" value="GAA5143699.1"/>
    <property type="molecule type" value="Genomic_DNA"/>
</dbReference>